<keyword evidence="1" id="KW-0812">Transmembrane</keyword>
<sequence>MCGCESGVVPATIFFPALLAIFLPADRPLFATILAAADSFRIVIFVSASPWAFPPVFLTACTAGATSVGFPINPLLIRYF</sequence>
<reference evidence="2" key="2">
    <citation type="submission" date="2015-03" db="EMBL/GenBank/DDBJ databases">
        <authorList>
            <person name="Chow C.-E.T."/>
            <person name="Winget D.M."/>
            <person name="White R.A.III."/>
            <person name="Hallam S.J."/>
            <person name="Suttle C.A."/>
        </authorList>
    </citation>
    <scope>NUCLEOTIDE SEQUENCE</scope>
    <source>
        <strain evidence="2">Oxic1_5</strain>
    </source>
</reference>
<dbReference type="EMBL" id="KR029600">
    <property type="protein sequence ID" value="AKH47950.1"/>
    <property type="molecule type" value="Genomic_DNA"/>
</dbReference>
<accession>A0A0F7L7N2</accession>
<keyword evidence="1" id="KW-1133">Transmembrane helix</keyword>
<reference evidence="2" key="1">
    <citation type="journal article" date="2015" name="Front. Microbiol.">
        <title>Combining genomic sequencing methods to explore viral diversity and reveal potential virus-host interactions.</title>
        <authorList>
            <person name="Chow C.E."/>
            <person name="Winget D.M."/>
            <person name="White R.A.III."/>
            <person name="Hallam S.J."/>
            <person name="Suttle C.A."/>
        </authorList>
    </citation>
    <scope>NUCLEOTIDE SEQUENCE</scope>
    <source>
        <strain evidence="2">Oxic1_5</strain>
    </source>
</reference>
<organism evidence="2">
    <name type="scientific">uncultured marine virus</name>
    <dbReference type="NCBI Taxonomy" id="186617"/>
    <lineage>
        <taxon>Viruses</taxon>
        <taxon>environmental samples</taxon>
    </lineage>
</organism>
<protein>
    <submittedName>
        <fullName evidence="2">Uncharacterized protein</fullName>
    </submittedName>
</protein>
<evidence type="ECO:0000256" key="1">
    <source>
        <dbReference type="SAM" id="Phobius"/>
    </source>
</evidence>
<keyword evidence="1" id="KW-0472">Membrane</keyword>
<name>A0A0F7L7N2_9VIRU</name>
<proteinExistence type="predicted"/>
<feature type="transmembrane region" description="Helical" evidence="1">
    <location>
        <begin position="57"/>
        <end position="77"/>
    </location>
</feature>
<evidence type="ECO:0000313" key="2">
    <source>
        <dbReference type="EMBL" id="AKH47950.1"/>
    </source>
</evidence>
<feature type="transmembrane region" description="Helical" evidence="1">
    <location>
        <begin position="6"/>
        <end position="23"/>
    </location>
</feature>